<evidence type="ECO:0000259" key="9">
    <source>
        <dbReference type="PROSITE" id="PS51202"/>
    </source>
</evidence>
<evidence type="ECO:0000256" key="6">
    <source>
        <dbReference type="ARBA" id="ARBA00022989"/>
    </source>
</evidence>
<keyword evidence="5" id="KW-0677">Repeat</keyword>
<evidence type="ECO:0000256" key="7">
    <source>
        <dbReference type="ARBA" id="ARBA00023136"/>
    </source>
</evidence>
<feature type="transmembrane region" description="Helical" evidence="8">
    <location>
        <begin position="164"/>
        <end position="181"/>
    </location>
</feature>
<evidence type="ECO:0000256" key="4">
    <source>
        <dbReference type="ARBA" id="ARBA00022692"/>
    </source>
</evidence>
<name>A0A0J1HGQ7_9GAMM</name>
<keyword evidence="2 8" id="KW-0813">Transport</keyword>
<dbReference type="GO" id="GO:0008324">
    <property type="term" value="F:monoatomic cation transmembrane transporter activity"/>
    <property type="evidence" value="ECO:0007669"/>
    <property type="project" value="InterPro"/>
</dbReference>
<evidence type="ECO:0000256" key="5">
    <source>
        <dbReference type="ARBA" id="ARBA00022737"/>
    </source>
</evidence>
<dbReference type="NCBIfam" id="TIGR01625">
    <property type="entry name" value="YidE_YbjL_dupl"/>
    <property type="match status" value="2"/>
</dbReference>
<feature type="transmembrane region" description="Helical" evidence="8">
    <location>
        <begin position="383"/>
        <end position="403"/>
    </location>
</feature>
<protein>
    <recommendedName>
        <fullName evidence="8">Putative transport protein ABT57_04905</fullName>
    </recommendedName>
</protein>
<accession>A0A0J1HGQ7</accession>
<keyword evidence="7 8" id="KW-0472">Membrane</keyword>
<feature type="transmembrane region" description="Helical" evidence="8">
    <location>
        <begin position="92"/>
        <end position="116"/>
    </location>
</feature>
<dbReference type="AlphaFoldDB" id="A0A0J1HGQ7"/>
<dbReference type="EMBL" id="LDOU01000005">
    <property type="protein sequence ID" value="KLV10789.1"/>
    <property type="molecule type" value="Genomic_DNA"/>
</dbReference>
<evidence type="ECO:0000256" key="8">
    <source>
        <dbReference type="HAMAP-Rule" id="MF_01015"/>
    </source>
</evidence>
<keyword evidence="6 8" id="KW-1133">Transmembrane helix</keyword>
<dbReference type="InterPro" id="IPR050144">
    <property type="entry name" value="AAE_transporter"/>
</dbReference>
<evidence type="ECO:0000256" key="3">
    <source>
        <dbReference type="ARBA" id="ARBA00022475"/>
    </source>
</evidence>
<feature type="transmembrane region" description="Helical" evidence="8">
    <location>
        <begin position="474"/>
        <end position="499"/>
    </location>
</feature>
<comment type="similarity">
    <text evidence="8">Belongs to the AAE transporter (TC 2.A.81) family. YbjL subfamily.</text>
</comment>
<dbReference type="GO" id="GO:0006813">
    <property type="term" value="P:potassium ion transport"/>
    <property type="evidence" value="ECO:0007669"/>
    <property type="project" value="InterPro"/>
</dbReference>
<dbReference type="Proteomes" id="UP000035909">
    <property type="component" value="Unassembled WGS sequence"/>
</dbReference>
<evidence type="ECO:0000256" key="2">
    <source>
        <dbReference type="ARBA" id="ARBA00022448"/>
    </source>
</evidence>
<dbReference type="RefSeq" id="WP_047884088.1">
    <property type="nucleotide sequence ID" value="NZ_CP071325.1"/>
</dbReference>
<feature type="domain" description="RCK C-terminal" evidence="9">
    <location>
        <begin position="293"/>
        <end position="377"/>
    </location>
</feature>
<organism evidence="10 11">
    <name type="scientific">Photobacterium ganghwense</name>
    <dbReference type="NCBI Taxonomy" id="320778"/>
    <lineage>
        <taxon>Bacteria</taxon>
        <taxon>Pseudomonadati</taxon>
        <taxon>Pseudomonadota</taxon>
        <taxon>Gammaproteobacteria</taxon>
        <taxon>Vibrionales</taxon>
        <taxon>Vibrionaceae</taxon>
        <taxon>Photobacterium</taxon>
    </lineage>
</organism>
<feature type="transmembrane region" description="Helical" evidence="8">
    <location>
        <begin position="450"/>
        <end position="468"/>
    </location>
</feature>
<evidence type="ECO:0000313" key="10">
    <source>
        <dbReference type="EMBL" id="KLV10789.1"/>
    </source>
</evidence>
<feature type="transmembrane region" description="Helical" evidence="8">
    <location>
        <begin position="37"/>
        <end position="55"/>
    </location>
</feature>
<dbReference type="GO" id="GO:0005886">
    <property type="term" value="C:plasma membrane"/>
    <property type="evidence" value="ECO:0007669"/>
    <property type="project" value="UniProtKB-SubCell"/>
</dbReference>
<dbReference type="InterPro" id="IPR006037">
    <property type="entry name" value="RCK_C"/>
</dbReference>
<dbReference type="PANTHER" id="PTHR30445">
    <property type="entry name" value="K(+)_H(+) ANTIPORTER SUBUNIT KHTT"/>
    <property type="match status" value="1"/>
</dbReference>
<proteinExistence type="inferred from homology"/>
<comment type="caution">
    <text evidence="10">The sequence shown here is derived from an EMBL/GenBank/DDBJ whole genome shotgun (WGS) entry which is preliminary data.</text>
</comment>
<feature type="domain" description="RCK C-terminal" evidence="9">
    <location>
        <begin position="203"/>
        <end position="292"/>
    </location>
</feature>
<dbReference type="Pfam" id="PF06826">
    <property type="entry name" value="Asp-Al_Ex"/>
    <property type="match status" value="2"/>
</dbReference>
<dbReference type="PATRIC" id="fig|320778.3.peg.1060"/>
<keyword evidence="3 8" id="KW-1003">Cell membrane</keyword>
<dbReference type="STRING" id="320778.ABT57_04905"/>
<dbReference type="PANTHER" id="PTHR30445:SF10">
    <property type="entry name" value="TRANSPORT PROTEIN YBJL-RELATED"/>
    <property type="match status" value="1"/>
</dbReference>
<dbReference type="InterPro" id="IPR023017">
    <property type="entry name" value="Transp_YbjL_put"/>
</dbReference>
<keyword evidence="11" id="KW-1185">Reference proteome</keyword>
<dbReference type="OrthoDB" id="5166626at2"/>
<dbReference type="HAMAP" id="MF_01015">
    <property type="entry name" value="YbjL"/>
    <property type="match status" value="1"/>
</dbReference>
<dbReference type="NCBIfam" id="NF003440">
    <property type="entry name" value="PRK04972.1"/>
    <property type="match status" value="1"/>
</dbReference>
<dbReference type="InterPro" id="IPR036721">
    <property type="entry name" value="RCK_C_sf"/>
</dbReference>
<gene>
    <name evidence="10" type="ORF">ABT57_04905</name>
</gene>
<reference evidence="10 11" key="1">
    <citation type="submission" date="2015-05" db="EMBL/GenBank/DDBJ databases">
        <title>Photobacterium galathea sp. nov.</title>
        <authorList>
            <person name="Machado H."/>
            <person name="Gram L."/>
        </authorList>
    </citation>
    <scope>NUCLEOTIDE SEQUENCE [LARGE SCALE GENOMIC DNA]</scope>
    <source>
        <strain evidence="10 11">DSM 22954</strain>
    </source>
</reference>
<dbReference type="PROSITE" id="PS51202">
    <property type="entry name" value="RCK_C"/>
    <property type="match status" value="2"/>
</dbReference>
<dbReference type="Pfam" id="PF02080">
    <property type="entry name" value="TrkA_C"/>
    <property type="match status" value="2"/>
</dbReference>
<comment type="subcellular location">
    <subcellularLocation>
        <location evidence="1 8">Cell membrane</location>
        <topology evidence="1 8">Multi-pass membrane protein</topology>
    </subcellularLocation>
</comment>
<dbReference type="SUPFAM" id="SSF116726">
    <property type="entry name" value="TrkA C-terminal domain-like"/>
    <property type="match status" value="2"/>
</dbReference>
<dbReference type="Gene3D" id="3.30.70.1450">
    <property type="entry name" value="Regulator of K+ conductance, C-terminal domain"/>
    <property type="match status" value="2"/>
</dbReference>
<dbReference type="InterPro" id="IPR006512">
    <property type="entry name" value="YidE_YbjL"/>
</dbReference>
<sequence>MNIDVAALLHQNDILLLFVVLAVGLSAGKLRFANMQLGNSIGVLITALLFGNAGFTFDAEALNIGFMLFIFCVGIEAGPNFFGIFFRDGKHYLLLALVVVISAIVITVVMGEYLGLNLGLATGLMAGSLTATPVLVGAKDALLSGLTDVTDPADIQMLTDSLSVGYAMSYLIGLVSVIMLAKLMPKLQKHNLAESSQQIARERGIGESAQRKVYLPIIRAYRVGPELINWIDGRNLRELGIYRQTGCYIERIRRNGILANPDGDAILQEGDEIALVGYPDSHARLDPSFRNGKEVFDRDLLDLRIVEEEIVVKNDSIVGKRLSELNLAEYGCFLNRVVRAQIEMPMDHNILLTKGDVLQVSGEKSRVLGLAERIGFISVHSQIADLLAFCCFFIVGLLIGAITMTFGHIAFGLGSAAGLLVAGITLGYLRANHPTFGYVPQGALNMTKDLGLMVFMVGIGLSAGSNLFESLTQVGLAVFTASLMVSVVPVVLAYLFGAYVLKMNRALLFGAIIGARTCAPAMDMINEHARSTIPALGYAGTYAIANVLLTIAGTLFVILS</sequence>
<evidence type="ECO:0000256" key="1">
    <source>
        <dbReference type="ARBA" id="ARBA00004651"/>
    </source>
</evidence>
<feature type="transmembrane region" description="Helical" evidence="8">
    <location>
        <begin position="409"/>
        <end position="429"/>
    </location>
</feature>
<keyword evidence="4 8" id="KW-0812">Transmembrane</keyword>
<evidence type="ECO:0000313" key="11">
    <source>
        <dbReference type="Proteomes" id="UP000035909"/>
    </source>
</evidence>
<feature type="transmembrane region" description="Helical" evidence="8">
    <location>
        <begin position="537"/>
        <end position="559"/>
    </location>
</feature>
<feature type="transmembrane region" description="Helical" evidence="8">
    <location>
        <begin position="61"/>
        <end position="85"/>
    </location>
</feature>